<gene>
    <name evidence="2" type="ORF">HDID_LOCUS6455</name>
</gene>
<protein>
    <submittedName>
        <fullName evidence="2">Uncharacterized protein</fullName>
    </submittedName>
</protein>
<feature type="region of interest" description="Disordered" evidence="1">
    <location>
        <begin position="1"/>
        <end position="45"/>
    </location>
</feature>
<dbReference type="Proteomes" id="UP000274504">
    <property type="component" value="Unassembled WGS sequence"/>
</dbReference>
<evidence type="ECO:0000256" key="1">
    <source>
        <dbReference type="SAM" id="MobiDB-lite"/>
    </source>
</evidence>
<reference evidence="2 3" key="1">
    <citation type="submission" date="2018-11" db="EMBL/GenBank/DDBJ databases">
        <authorList>
            <consortium name="Pathogen Informatics"/>
        </authorList>
    </citation>
    <scope>NUCLEOTIDE SEQUENCE [LARGE SCALE GENOMIC DNA]</scope>
</reference>
<proteinExistence type="predicted"/>
<sequence>MEGSGSGGNTGGSGSDGDNGGGGSDGSNGDESLPPITTSKSTSPFQNGALLISSLFIDFLFHF</sequence>
<accession>A0A3P7A0V7</accession>
<name>A0A3P7A0V7_HYMDI</name>
<organism evidence="2 3">
    <name type="scientific">Hymenolepis diminuta</name>
    <name type="common">Rat tapeworm</name>
    <dbReference type="NCBI Taxonomy" id="6216"/>
    <lineage>
        <taxon>Eukaryota</taxon>
        <taxon>Metazoa</taxon>
        <taxon>Spiralia</taxon>
        <taxon>Lophotrochozoa</taxon>
        <taxon>Platyhelminthes</taxon>
        <taxon>Cestoda</taxon>
        <taxon>Eucestoda</taxon>
        <taxon>Cyclophyllidea</taxon>
        <taxon>Hymenolepididae</taxon>
        <taxon>Hymenolepis</taxon>
    </lineage>
</organism>
<dbReference type="AlphaFoldDB" id="A0A3P7A0V7"/>
<dbReference type="EMBL" id="UYSG01005502">
    <property type="protein sequence ID" value="VDL58773.1"/>
    <property type="molecule type" value="Genomic_DNA"/>
</dbReference>
<feature type="compositionally biased region" description="Polar residues" evidence="1">
    <location>
        <begin position="35"/>
        <end position="45"/>
    </location>
</feature>
<feature type="compositionally biased region" description="Gly residues" evidence="1">
    <location>
        <begin position="1"/>
        <end position="26"/>
    </location>
</feature>
<evidence type="ECO:0000313" key="2">
    <source>
        <dbReference type="EMBL" id="VDL58773.1"/>
    </source>
</evidence>
<evidence type="ECO:0000313" key="3">
    <source>
        <dbReference type="Proteomes" id="UP000274504"/>
    </source>
</evidence>